<dbReference type="AlphaFoldDB" id="A0A8B6H6J0"/>
<dbReference type="Proteomes" id="UP000596742">
    <property type="component" value="Unassembled WGS sequence"/>
</dbReference>
<gene>
    <name evidence="1" type="ORF">MGAL_10B083365</name>
</gene>
<reference evidence="1" key="1">
    <citation type="submission" date="2018-11" db="EMBL/GenBank/DDBJ databases">
        <authorList>
            <person name="Alioto T."/>
            <person name="Alioto T."/>
        </authorList>
    </citation>
    <scope>NUCLEOTIDE SEQUENCE</scope>
</reference>
<evidence type="ECO:0000313" key="1">
    <source>
        <dbReference type="EMBL" id="VDI74688.1"/>
    </source>
</evidence>
<name>A0A8B6H6J0_MYTGA</name>
<feature type="non-terminal residue" evidence="1">
    <location>
        <position position="1"/>
    </location>
</feature>
<sequence length="405" mass="46843">VCYHGYQCYLKLPKQDCMNEENLQSFSQDLSIEKQRELEHNLSTSESAVFDWKCHIVRLVAQDSCRKEKLLNLKNGEVMVVMDWAMKFLPLLFREKQSDWFGQKGLNWHVTVCVFKDYENQLKHRTYVHVMDGVKQDWYSVACMLQHVLLALKKQQPTVTTAFLRSDNAGCYHCSNLWHAVPAISEETGVNIQRYDFSESQDGKSYCDAKIARMRAKLRKYVSNGGNISYSEDMKKALDDREGVPGCHIAHVDIPQPLDQFTLQRKIKGITKISNVQFENCGQLKYWRNYNIGDGQIMSVTPINLESTLNILSDFKVPCKDTGNILAAREKQSSEESQSDVNLTCPEPNCNTVLHSYSELNDHCFVGVHHYMSTFDGIKMKWRDICLDIYNFIKNKTKYPFGRHE</sequence>
<organism evidence="1 2">
    <name type="scientific">Mytilus galloprovincialis</name>
    <name type="common">Mediterranean mussel</name>
    <dbReference type="NCBI Taxonomy" id="29158"/>
    <lineage>
        <taxon>Eukaryota</taxon>
        <taxon>Metazoa</taxon>
        <taxon>Spiralia</taxon>
        <taxon>Lophotrochozoa</taxon>
        <taxon>Mollusca</taxon>
        <taxon>Bivalvia</taxon>
        <taxon>Autobranchia</taxon>
        <taxon>Pteriomorphia</taxon>
        <taxon>Mytilida</taxon>
        <taxon>Mytiloidea</taxon>
        <taxon>Mytilidae</taxon>
        <taxon>Mytilinae</taxon>
        <taxon>Mytilus</taxon>
    </lineage>
</organism>
<accession>A0A8B6H6J0</accession>
<dbReference type="OrthoDB" id="10045083at2759"/>
<comment type="caution">
    <text evidence="1">The sequence shown here is derived from an EMBL/GenBank/DDBJ whole genome shotgun (WGS) entry which is preliminary data.</text>
</comment>
<dbReference type="PANTHER" id="PTHR33845">
    <property type="entry name" value="C2H2-TYPE DOMAIN-CONTAINING PROTEIN"/>
    <property type="match status" value="1"/>
</dbReference>
<evidence type="ECO:0000313" key="2">
    <source>
        <dbReference type="Proteomes" id="UP000596742"/>
    </source>
</evidence>
<proteinExistence type="predicted"/>
<dbReference type="EMBL" id="UYJE01009587">
    <property type="protein sequence ID" value="VDI74688.1"/>
    <property type="molecule type" value="Genomic_DNA"/>
</dbReference>
<evidence type="ECO:0008006" key="3">
    <source>
        <dbReference type="Google" id="ProtNLM"/>
    </source>
</evidence>
<protein>
    <recommendedName>
        <fullName evidence="3">C2H2-type domain-containing protein</fullName>
    </recommendedName>
</protein>
<dbReference type="PANTHER" id="PTHR33845:SF1">
    <property type="entry name" value="C2H2-TYPE DOMAIN-CONTAINING PROTEIN"/>
    <property type="match status" value="1"/>
</dbReference>
<keyword evidence="2" id="KW-1185">Reference proteome</keyword>